<name>A0A5M3YP50_ASPTE</name>
<organism evidence="1 2">
    <name type="scientific">Aspergillus terreus</name>
    <dbReference type="NCBI Taxonomy" id="33178"/>
    <lineage>
        <taxon>Eukaryota</taxon>
        <taxon>Fungi</taxon>
        <taxon>Dikarya</taxon>
        <taxon>Ascomycota</taxon>
        <taxon>Pezizomycotina</taxon>
        <taxon>Eurotiomycetes</taxon>
        <taxon>Eurotiomycetidae</taxon>
        <taxon>Eurotiales</taxon>
        <taxon>Aspergillaceae</taxon>
        <taxon>Aspergillus</taxon>
        <taxon>Aspergillus subgen. Circumdati</taxon>
    </lineage>
</organism>
<comment type="caution">
    <text evidence="1">The sequence shown here is derived from an EMBL/GenBank/DDBJ whole genome shotgun (WGS) entry which is preliminary data.</text>
</comment>
<accession>A0A5M3YP50</accession>
<dbReference type="AlphaFoldDB" id="A0A5M3YP50"/>
<reference evidence="1 2" key="1">
    <citation type="submission" date="2020-01" db="EMBL/GenBank/DDBJ databases">
        <title>Aspergillus terreus IFO 6365 whole genome shotgun sequence.</title>
        <authorList>
            <person name="Kanamasa S."/>
            <person name="Takahashi H."/>
        </authorList>
    </citation>
    <scope>NUCLEOTIDE SEQUENCE [LARGE SCALE GENOMIC DNA]</scope>
    <source>
        <strain evidence="1 2">IFO 6365</strain>
    </source>
</reference>
<keyword evidence="2" id="KW-1185">Reference proteome</keyword>
<evidence type="ECO:0000313" key="1">
    <source>
        <dbReference type="EMBL" id="GFF12571.1"/>
    </source>
</evidence>
<dbReference type="SUPFAM" id="SSF56112">
    <property type="entry name" value="Protein kinase-like (PK-like)"/>
    <property type="match status" value="1"/>
</dbReference>
<evidence type="ECO:0000313" key="2">
    <source>
        <dbReference type="Proteomes" id="UP000452235"/>
    </source>
</evidence>
<proteinExistence type="predicted"/>
<dbReference type="EMBL" id="BLJY01000001">
    <property type="protein sequence ID" value="GFF12571.1"/>
    <property type="molecule type" value="Genomic_DNA"/>
</dbReference>
<gene>
    <name evidence="1" type="ORF">ATEIFO6365_0001079400</name>
</gene>
<protein>
    <submittedName>
        <fullName evidence="1">Uncharacterized protein</fullName>
    </submittedName>
</protein>
<dbReference type="VEuPathDB" id="FungiDB:ATEG_01581"/>
<dbReference type="InterPro" id="IPR011009">
    <property type="entry name" value="Kinase-like_dom_sf"/>
</dbReference>
<dbReference type="Proteomes" id="UP000452235">
    <property type="component" value="Unassembled WGS sequence"/>
</dbReference>
<sequence length="107" mass="12324">MPLTKDEIRACTNILFDRLYKVVAINDSIVAKCGRGIPAYEGQAMIFLERHVPTVPVPRLYAMYEDAETLETFLVMQRIPSERLDAIWPSLAEDEEDDVVDKLRQIR</sequence>
<dbReference type="OrthoDB" id="4177236at2759"/>